<dbReference type="RefSeq" id="WP_054350978.1">
    <property type="nucleotide sequence ID" value="NZ_AP031413.1"/>
</dbReference>
<proteinExistence type="predicted"/>
<gene>
    <name evidence="2" type="ORF">K340107D12_18050</name>
</gene>
<protein>
    <recommendedName>
        <fullName evidence="1">Prenylated flavin chaperone LpdD-like domain-containing protein</fullName>
    </recommendedName>
</protein>
<organism evidence="2 3">
    <name type="scientific">Blautia parvula</name>
    <dbReference type="NCBI Taxonomy" id="2877527"/>
    <lineage>
        <taxon>Bacteria</taxon>
        <taxon>Bacillati</taxon>
        <taxon>Bacillota</taxon>
        <taxon>Clostridia</taxon>
        <taxon>Lachnospirales</taxon>
        <taxon>Lachnospiraceae</taxon>
        <taxon>Blautia</taxon>
    </lineage>
</organism>
<dbReference type="InterPro" id="IPR048844">
    <property type="entry name" value="LpdD_chaperone-like"/>
</dbReference>
<sequence>MNLEEYHITKASGSKYQIELLAVFCGPDLSVTICGGTGYHVGAIALGCARPIKEGRERSATVSVICAYEHKDDEAARQSAKYLATTLKCRVSVAAGIHVDNASEDELDLLMKNSEDACRELVRAVMDISV</sequence>
<feature type="domain" description="Prenylated flavin chaperone LpdD-like" evidence="1">
    <location>
        <begin position="14"/>
        <end position="124"/>
    </location>
</feature>
<dbReference type="Pfam" id="PF21758">
    <property type="entry name" value="PAC_bac"/>
    <property type="match status" value="1"/>
</dbReference>
<dbReference type="Proteomes" id="UP001600941">
    <property type="component" value="Unassembled WGS sequence"/>
</dbReference>
<comment type="caution">
    <text evidence="2">The sequence shown here is derived from an EMBL/GenBank/DDBJ whole genome shotgun (WGS) entry which is preliminary data.</text>
</comment>
<name>A0ABQ0BR28_9FIRM</name>
<dbReference type="EMBL" id="BAABZQ010000001">
    <property type="protein sequence ID" value="GAA6498989.1"/>
    <property type="molecule type" value="Genomic_DNA"/>
</dbReference>
<keyword evidence="3" id="KW-1185">Reference proteome</keyword>
<accession>A0ABQ0BR28</accession>
<reference evidence="2 3" key="1">
    <citation type="submission" date="2024-04" db="EMBL/GenBank/DDBJ databases">
        <title>Defined microbial consortia suppress multidrug-resistant proinflammatory Enterobacteriaceae via ecological control.</title>
        <authorList>
            <person name="Furuichi M."/>
            <person name="Kawaguchi T."/>
            <person name="Pust M."/>
            <person name="Yasuma K."/>
            <person name="Plichta D."/>
            <person name="Hasegawa N."/>
            <person name="Ohya T."/>
            <person name="Bhattarai S."/>
            <person name="Sasajima S."/>
            <person name="Aoto Y."/>
            <person name="Tuganbaev T."/>
            <person name="Yaginuma M."/>
            <person name="Ueda M."/>
            <person name="Okahashi N."/>
            <person name="Amafuji K."/>
            <person name="Kiridooshi Y."/>
            <person name="Sugita K."/>
            <person name="Strazar M."/>
            <person name="Skelly A."/>
            <person name="Suda W."/>
            <person name="Hattori M."/>
            <person name="Nakamoto N."/>
            <person name="Caballero S."/>
            <person name="Norman J."/>
            <person name="Olle B."/>
            <person name="Tanoue T."/>
            <person name="Arita M."/>
            <person name="Bucci V."/>
            <person name="Atarashi K."/>
            <person name="Xavier R."/>
            <person name="Honda K."/>
        </authorList>
    </citation>
    <scope>NUCLEOTIDE SEQUENCE [LARGE SCALE GENOMIC DNA]</scope>
    <source>
        <strain evidence="3">k34-0107-D12</strain>
    </source>
</reference>
<evidence type="ECO:0000259" key="1">
    <source>
        <dbReference type="Pfam" id="PF21758"/>
    </source>
</evidence>
<evidence type="ECO:0000313" key="2">
    <source>
        <dbReference type="EMBL" id="GAA6498989.1"/>
    </source>
</evidence>
<evidence type="ECO:0000313" key="3">
    <source>
        <dbReference type="Proteomes" id="UP001600941"/>
    </source>
</evidence>